<evidence type="ECO:0000256" key="1">
    <source>
        <dbReference type="ARBA" id="ARBA00023157"/>
    </source>
</evidence>
<protein>
    <submittedName>
        <fullName evidence="5">Polypeptide N-acetylgalactosaminyltransferase 3</fullName>
    </submittedName>
</protein>
<dbReference type="GO" id="GO:0006493">
    <property type="term" value="P:protein O-linked glycosylation"/>
    <property type="evidence" value="ECO:0007669"/>
    <property type="project" value="TreeGrafter"/>
</dbReference>
<dbReference type="InterPro" id="IPR001173">
    <property type="entry name" value="Glyco_trans_2-like"/>
</dbReference>
<dbReference type="CTD" id="2591"/>
<keyword evidence="1" id="KW-1015">Disulfide bond</keyword>
<dbReference type="PANTHER" id="PTHR11675">
    <property type="entry name" value="N-ACETYLGALACTOSAMINYLTRANSFERASE"/>
    <property type="match status" value="1"/>
</dbReference>
<dbReference type="PANTHER" id="PTHR11675:SF33">
    <property type="entry name" value="POLYPEPTIDE N-ACETYLGALACTOSAMINYLTRANSFERASE 3"/>
    <property type="match status" value="1"/>
</dbReference>
<dbReference type="Pfam" id="PF00535">
    <property type="entry name" value="Glycos_transf_2"/>
    <property type="match status" value="1"/>
</dbReference>
<dbReference type="KEGG" id="hai:109374888"/>
<dbReference type="Gene3D" id="3.90.550.10">
    <property type="entry name" value="Spore Coat Polysaccharide Biosynthesis Protein SpsA, Chain A"/>
    <property type="match status" value="1"/>
</dbReference>
<feature type="transmembrane region" description="Helical" evidence="2">
    <location>
        <begin position="20"/>
        <end position="37"/>
    </location>
</feature>
<keyword evidence="2" id="KW-1133">Transmembrane helix</keyword>
<dbReference type="Proteomes" id="UP000694851">
    <property type="component" value="Unplaced"/>
</dbReference>
<dbReference type="GO" id="GO:0005794">
    <property type="term" value="C:Golgi apparatus"/>
    <property type="evidence" value="ECO:0007669"/>
    <property type="project" value="TreeGrafter"/>
</dbReference>
<accession>A0A8B7QCK1</accession>
<keyword evidence="4" id="KW-1185">Reference proteome</keyword>
<evidence type="ECO:0000256" key="2">
    <source>
        <dbReference type="SAM" id="Phobius"/>
    </source>
</evidence>
<dbReference type="GeneID" id="109374888"/>
<dbReference type="AlphaFoldDB" id="A0A8B7QCK1"/>
<sequence length="512" mass="58659">MAHLKRLVKLHFKRHYHKKFWKLGAVVFFFVIFLILMQREVSVQYSKEESRMERNMKNKNKMFDLMLEAVNNIKDAMPKMQIGAPVRQNIDAGERPCLQGYYTAAELKPVLDRPPQDSNAPGASGKAFKTTNLSIEEQKEKELGEAKHCFNAFASDRISLHRDLGPDTRPPECIEQKFKRCPPLPTTSVIIVFHNEAWSTLLRTVHSVLYSSPAILLKEIILVDDASVDEYLHDKLEEYIKQFSIVKIVRQRERKGLITARLLGATAATAETLTFLDAHCECFYGWLEPLLARIAENYTAVVSPDIASIDMNTFEFNKPSPYGSNHNRGNFDWSLSFGWESLPDHERQRRKDETYPIKTPTFAGGLFSISKEYFEHIGTYDEEMEIWGGENIEMSFRFEATMANAAENLAHCLSSRGPSPKNLVSYTAQPARVYPMGEYTENQDVIKQLTWEKISSALTLPITTTNDDELGSRYITRELALLLLDGLIKCYVNHKNIRAKGSRELLFLRKQD</sequence>
<keyword evidence="2" id="KW-0472">Membrane</keyword>
<keyword evidence="2" id="KW-0812">Transmembrane</keyword>
<evidence type="ECO:0000313" key="5">
    <source>
        <dbReference type="RefSeq" id="XP_019485393.1"/>
    </source>
</evidence>
<evidence type="ECO:0000313" key="4">
    <source>
        <dbReference type="Proteomes" id="UP000694851"/>
    </source>
</evidence>
<dbReference type="OrthoDB" id="416652at2759"/>
<organism evidence="4 5">
    <name type="scientific">Hipposideros armiger</name>
    <name type="common">Great Himalayan leaf-nosed bat</name>
    <dbReference type="NCBI Taxonomy" id="186990"/>
    <lineage>
        <taxon>Eukaryota</taxon>
        <taxon>Metazoa</taxon>
        <taxon>Chordata</taxon>
        <taxon>Craniata</taxon>
        <taxon>Vertebrata</taxon>
        <taxon>Euteleostomi</taxon>
        <taxon>Mammalia</taxon>
        <taxon>Eutheria</taxon>
        <taxon>Laurasiatheria</taxon>
        <taxon>Chiroptera</taxon>
        <taxon>Yinpterochiroptera</taxon>
        <taxon>Rhinolophoidea</taxon>
        <taxon>Hipposideridae</taxon>
        <taxon>Hipposideros</taxon>
    </lineage>
</organism>
<dbReference type="RefSeq" id="XP_019485393.1">
    <property type="nucleotide sequence ID" value="XM_019629848.1"/>
</dbReference>
<gene>
    <name evidence="5" type="primary">GALNT3</name>
</gene>
<evidence type="ECO:0000259" key="3">
    <source>
        <dbReference type="Pfam" id="PF00535"/>
    </source>
</evidence>
<dbReference type="SUPFAM" id="SSF53448">
    <property type="entry name" value="Nucleotide-diphospho-sugar transferases"/>
    <property type="match status" value="1"/>
</dbReference>
<dbReference type="GO" id="GO:0004653">
    <property type="term" value="F:polypeptide N-acetylgalactosaminyltransferase activity"/>
    <property type="evidence" value="ECO:0007669"/>
    <property type="project" value="TreeGrafter"/>
</dbReference>
<name>A0A8B7QCK1_HIPAR</name>
<proteinExistence type="predicted"/>
<dbReference type="InterPro" id="IPR029044">
    <property type="entry name" value="Nucleotide-diphossugar_trans"/>
</dbReference>
<reference evidence="5" key="1">
    <citation type="submission" date="2025-08" db="UniProtKB">
        <authorList>
            <consortium name="RefSeq"/>
        </authorList>
    </citation>
    <scope>IDENTIFICATION</scope>
    <source>
        <tissue evidence="5">Muscle</tissue>
    </source>
</reference>
<feature type="domain" description="Glycosyltransferase 2-like" evidence="3">
    <location>
        <begin position="188"/>
        <end position="374"/>
    </location>
</feature>